<feature type="compositionally biased region" description="Basic and acidic residues" evidence="1">
    <location>
        <begin position="264"/>
        <end position="273"/>
    </location>
</feature>
<dbReference type="OrthoDB" id="49309at2759"/>
<evidence type="ECO:0000313" key="2">
    <source>
        <dbReference type="EMBL" id="KAG7385579.1"/>
    </source>
</evidence>
<evidence type="ECO:0000313" key="3">
    <source>
        <dbReference type="Proteomes" id="UP000693981"/>
    </source>
</evidence>
<organism evidence="2 3">
    <name type="scientific">Phytophthora boehmeriae</name>
    <dbReference type="NCBI Taxonomy" id="109152"/>
    <lineage>
        <taxon>Eukaryota</taxon>
        <taxon>Sar</taxon>
        <taxon>Stramenopiles</taxon>
        <taxon>Oomycota</taxon>
        <taxon>Peronosporomycetes</taxon>
        <taxon>Peronosporales</taxon>
        <taxon>Peronosporaceae</taxon>
        <taxon>Phytophthora</taxon>
    </lineage>
</organism>
<dbReference type="EMBL" id="JAGDFL010000544">
    <property type="protein sequence ID" value="KAG7385579.1"/>
    <property type="molecule type" value="Genomic_DNA"/>
</dbReference>
<sequence>MQNTGDEGDEEDDDSDYEHDELLSSENDGSDSDFEQIELSDNDDDEGSVDAFEHDALLSDSDNQSVASADSMKTPSRSPLSSPPSNCSSSSKVLVPDSKPSPGIHHPLRLQNLGQPGNERMKRALAALERRIIGEAALGTTSLVANSKTPLGFNALNKRAKRKVASTLVAPLGAGHSSSNLLSQPDQCVHKSSDNIPELSVVSFTGDNDGNDGSEDAWGDGSGNDDFEVDELPSSPDELSSDTTNYHERDMLPHIMAAAPENEQVQKSKELPPRRQASALAAGSNALPNKKPKLQQCPSCQHTTCICSSSMRMQLLLRRMKEKRSSSTM</sequence>
<dbReference type="Proteomes" id="UP000693981">
    <property type="component" value="Unassembled WGS sequence"/>
</dbReference>
<feature type="compositionally biased region" description="Acidic residues" evidence="1">
    <location>
        <begin position="209"/>
        <end position="231"/>
    </location>
</feature>
<proteinExistence type="predicted"/>
<feature type="compositionally biased region" description="Acidic residues" evidence="1">
    <location>
        <begin position="1"/>
        <end position="19"/>
    </location>
</feature>
<evidence type="ECO:0000256" key="1">
    <source>
        <dbReference type="SAM" id="MobiDB-lite"/>
    </source>
</evidence>
<feature type="compositionally biased region" description="Low complexity" evidence="1">
    <location>
        <begin position="75"/>
        <end position="91"/>
    </location>
</feature>
<keyword evidence="3" id="KW-1185">Reference proteome</keyword>
<feature type="region of interest" description="Disordered" evidence="1">
    <location>
        <begin position="260"/>
        <end position="293"/>
    </location>
</feature>
<dbReference type="AlphaFoldDB" id="A0A8T1W056"/>
<feature type="compositionally biased region" description="Acidic residues" evidence="1">
    <location>
        <begin position="28"/>
        <end position="48"/>
    </location>
</feature>
<name>A0A8T1W056_9STRA</name>
<reference evidence="2" key="1">
    <citation type="submission" date="2021-02" db="EMBL/GenBank/DDBJ databases">
        <authorList>
            <person name="Palmer J.M."/>
        </authorList>
    </citation>
    <scope>NUCLEOTIDE SEQUENCE</scope>
    <source>
        <strain evidence="2">SCRP23</strain>
    </source>
</reference>
<feature type="region of interest" description="Disordered" evidence="1">
    <location>
        <begin position="174"/>
        <end position="244"/>
    </location>
</feature>
<protein>
    <submittedName>
        <fullName evidence="2">Uncharacterized protein</fullName>
    </submittedName>
</protein>
<feature type="compositionally biased region" description="Polar residues" evidence="1">
    <location>
        <begin position="176"/>
        <end position="186"/>
    </location>
</feature>
<accession>A0A8T1W056</accession>
<comment type="caution">
    <text evidence="2">The sequence shown here is derived from an EMBL/GenBank/DDBJ whole genome shotgun (WGS) entry which is preliminary data.</text>
</comment>
<gene>
    <name evidence="2" type="ORF">PHYBOEH_008975</name>
</gene>
<feature type="region of interest" description="Disordered" evidence="1">
    <location>
        <begin position="1"/>
        <end position="117"/>
    </location>
</feature>
<feature type="compositionally biased region" description="Polar residues" evidence="1">
    <location>
        <begin position="60"/>
        <end position="74"/>
    </location>
</feature>